<sequence length="1226" mass="134152">MDDSSSGPITRRASARIAARQSQEPETPKPPPSTPSRRARGSVTPSKAPATPKTPASRGRKKASVEPEELSASRRTPGGSRSSSSVEVLEDQVTPRTTRSRTTSKSSVTGPSPSPTRRSTRLSKLNVIPEDTEARRLSFGTEGAKDDDDDSSSDIQFIEEVPASKKSTPKAVDNTAETEENVNEPLKDQETPKSTRSRANSEKSPKKSDTVEQKTSKTPVVDVKTPQSARSTKATPTNGEPVEVETLETEIKSPKTRSAKSTPKADIASSESETSVADAKTPAPRSAKSTPKSAEPATKTATPATEAPTPLATRSTKSTPKSNVPTPKSSTLKQSPAIARLKKTFWQQSPLNDSKVDLEPMEVDSPSAFKSPKSSNSDSANKLDFDKDSESPKNGASDESEESSEDEAEPEEPAPKTPSPVKASPKKPATPIEVVTLESDSDADAVTLKAASPQKVATPKGTPQKPASAKSTPKVAEPSPKKAAKEPSASPDLTSDDSEAEEVTTPSKSSASKSPKKVVPVDSEDDDDDVPIANSGKSPKLPAIPVDAAAESDETEDEDEIMADSDGEDDAVKENGKEADSDDEDEDENADDDTKQSPAKSDLQRLVFLDQASSEEEPEAEEEPEPTPAKRPARKRRSAATKAVQPFSFIEMPSVEEFFKNRGTWSAELLANLQQSYKDLNSLNVFNYALPAELLVKDDDLEFSWQQIAEQNRAFFKSAKRVGRLLDQEIKLPGDEDEENSADELDDEDDDDLSAEDEDDDVDMDDETAPKKKGVDLFNLKESDLANLDAKLKALDDDDNSDNSGDEGVAAAKPAEKPKKSSKKSVVDDEFFNLEEMETFVDEQERLEEPDVTDDDDNDDFETDFRYDDFFVGDKTEKKKNASKKVRFAAEDDVAESMEVDDAPILLGGEEEKPKAPTTHQRSRERVMAQIDKLQEENLNPRTWELSGEVHAVDRETNSLLEKYIEADFRQKQPPINGQEKSDKIFSLVLRRLKDKLFDDVERKYRDDDALTPYRNMTIDMNERKSLTAVYEDKYRQQVNGETGDGEDVDPEVKEIHVDMLKLFDNLDALCHLQFAPSKVSEEVKVVRNASAMRSEEVGPLAAASANEALLAPEEVARHINAAPMAKEERTKTDKLRERRKKKHKQHDMAAAGKMPKVGKAKADDAAIAKSLAAPKQSKAGADFFKELQNTAIREIKKKQETPAAAGTKKTKTKTDRSETAAKYKA</sequence>
<keyword evidence="3" id="KW-0698">rRNA processing</keyword>
<dbReference type="Proteomes" id="UP000492821">
    <property type="component" value="Unassembled WGS sequence"/>
</dbReference>
<evidence type="ECO:0000313" key="9">
    <source>
        <dbReference type="WBParaSite" id="Pan_g20141.t1"/>
    </source>
</evidence>
<dbReference type="WBParaSite" id="Pan_g20141.t1">
    <property type="protein sequence ID" value="Pan_g20141.t1"/>
    <property type="gene ID" value="Pan_g20141"/>
</dbReference>
<keyword evidence="5" id="KW-0687">Ribonucleoprotein</keyword>
<evidence type="ECO:0000256" key="6">
    <source>
        <dbReference type="ARBA" id="ARBA00029455"/>
    </source>
</evidence>
<feature type="compositionally biased region" description="Low complexity" evidence="7">
    <location>
        <begin position="290"/>
        <end position="313"/>
    </location>
</feature>
<proteinExistence type="inferred from homology"/>
<feature type="region of interest" description="Disordered" evidence="7">
    <location>
        <begin position="1195"/>
        <end position="1226"/>
    </location>
</feature>
<protein>
    <submittedName>
        <fullName evidence="9">BRCT domain-containing protein</fullName>
    </submittedName>
</protein>
<dbReference type="AlphaFoldDB" id="A0A7E4VF42"/>
<feature type="region of interest" description="Disordered" evidence="7">
    <location>
        <begin position="1119"/>
        <end position="1165"/>
    </location>
</feature>
<feature type="compositionally biased region" description="Acidic residues" evidence="7">
    <location>
        <begin position="613"/>
        <end position="625"/>
    </location>
</feature>
<feature type="compositionally biased region" description="Low complexity" evidence="7">
    <location>
        <begin position="94"/>
        <end position="117"/>
    </location>
</feature>
<feature type="region of interest" description="Disordered" evidence="7">
    <location>
        <begin position="794"/>
        <end position="827"/>
    </location>
</feature>
<feature type="compositionally biased region" description="Basic and acidic residues" evidence="7">
    <location>
        <begin position="381"/>
        <end position="391"/>
    </location>
</feature>
<evidence type="ECO:0000256" key="1">
    <source>
        <dbReference type="ARBA" id="ARBA00004604"/>
    </source>
</evidence>
<feature type="compositionally biased region" description="Basic and acidic residues" evidence="7">
    <location>
        <begin position="570"/>
        <end position="579"/>
    </location>
</feature>
<feature type="compositionally biased region" description="Basic and acidic residues" evidence="7">
    <location>
        <begin position="185"/>
        <end position="215"/>
    </location>
</feature>
<dbReference type="GO" id="GO:0006364">
    <property type="term" value="P:rRNA processing"/>
    <property type="evidence" value="ECO:0007669"/>
    <property type="project" value="UniProtKB-KW"/>
</dbReference>
<dbReference type="GO" id="GO:0034457">
    <property type="term" value="C:Mpp10 complex"/>
    <property type="evidence" value="ECO:0007669"/>
    <property type="project" value="InterPro"/>
</dbReference>
<dbReference type="GO" id="GO:0005732">
    <property type="term" value="C:sno(s)RNA-containing ribonucleoprotein complex"/>
    <property type="evidence" value="ECO:0007669"/>
    <property type="project" value="InterPro"/>
</dbReference>
<feature type="compositionally biased region" description="Low complexity" evidence="7">
    <location>
        <begin position="506"/>
        <end position="521"/>
    </location>
</feature>
<feature type="compositionally biased region" description="Polar residues" evidence="7">
    <location>
        <begin position="314"/>
        <end position="334"/>
    </location>
</feature>
<accession>A0A7E4VF42</accession>
<evidence type="ECO:0000256" key="7">
    <source>
        <dbReference type="SAM" id="MobiDB-lite"/>
    </source>
</evidence>
<feature type="compositionally biased region" description="Low complexity" evidence="7">
    <location>
        <begin position="419"/>
        <end position="431"/>
    </location>
</feature>
<feature type="region of interest" description="Disordered" evidence="7">
    <location>
        <begin position="1"/>
        <end position="643"/>
    </location>
</feature>
<feature type="compositionally biased region" description="Acidic residues" evidence="7">
    <location>
        <begin position="735"/>
        <end position="767"/>
    </location>
</feature>
<dbReference type="PANTHER" id="PTHR17039:SF0">
    <property type="entry name" value="U3 SMALL NUCLEOLAR RIBONUCLEOPROTEIN PROTEIN MPP10"/>
    <property type="match status" value="1"/>
</dbReference>
<feature type="compositionally biased region" description="Acidic residues" evidence="7">
    <location>
        <begin position="580"/>
        <end position="591"/>
    </location>
</feature>
<reference evidence="8" key="1">
    <citation type="journal article" date="2013" name="Genetics">
        <title>The draft genome and transcriptome of Panagrellus redivivus are shaped by the harsh demands of a free-living lifestyle.</title>
        <authorList>
            <person name="Srinivasan J."/>
            <person name="Dillman A.R."/>
            <person name="Macchietto M.G."/>
            <person name="Heikkinen L."/>
            <person name="Lakso M."/>
            <person name="Fracchia K.M."/>
            <person name="Antoshechkin I."/>
            <person name="Mortazavi A."/>
            <person name="Wong G."/>
            <person name="Sternberg P.W."/>
        </authorList>
    </citation>
    <scope>NUCLEOTIDE SEQUENCE [LARGE SCALE GENOMIC DNA]</scope>
    <source>
        <strain evidence="8">MT8872</strain>
    </source>
</reference>
<evidence type="ECO:0000256" key="2">
    <source>
        <dbReference type="ARBA" id="ARBA00022517"/>
    </source>
</evidence>
<feature type="compositionally biased region" description="Low complexity" evidence="7">
    <location>
        <begin position="11"/>
        <end position="25"/>
    </location>
</feature>
<dbReference type="Pfam" id="PF04006">
    <property type="entry name" value="Mpp10"/>
    <property type="match status" value="1"/>
</dbReference>
<feature type="compositionally biased region" description="Acidic residues" evidence="7">
    <location>
        <begin position="850"/>
        <end position="860"/>
    </location>
</feature>
<feature type="compositionally biased region" description="Basic and acidic residues" evidence="7">
    <location>
        <begin position="1126"/>
        <end position="1137"/>
    </location>
</feature>
<feature type="compositionally biased region" description="Low complexity" evidence="7">
    <location>
        <begin position="44"/>
        <end position="57"/>
    </location>
</feature>
<reference evidence="9" key="2">
    <citation type="submission" date="2020-10" db="UniProtKB">
        <authorList>
            <consortium name="WormBaseParasite"/>
        </authorList>
    </citation>
    <scope>IDENTIFICATION</scope>
</reference>
<comment type="subcellular location">
    <subcellularLocation>
        <location evidence="1">Nucleus</location>
        <location evidence="1">Nucleolus</location>
    </subcellularLocation>
</comment>
<feature type="region of interest" description="Disordered" evidence="7">
    <location>
        <begin position="902"/>
        <end position="925"/>
    </location>
</feature>
<organism evidence="8 9">
    <name type="scientific">Panagrellus redivivus</name>
    <name type="common">Microworm</name>
    <dbReference type="NCBI Taxonomy" id="6233"/>
    <lineage>
        <taxon>Eukaryota</taxon>
        <taxon>Metazoa</taxon>
        <taxon>Ecdysozoa</taxon>
        <taxon>Nematoda</taxon>
        <taxon>Chromadorea</taxon>
        <taxon>Rhabditida</taxon>
        <taxon>Tylenchina</taxon>
        <taxon>Panagrolaimomorpha</taxon>
        <taxon>Panagrolaimoidea</taxon>
        <taxon>Panagrolaimidae</taxon>
        <taxon>Panagrellus</taxon>
    </lineage>
</organism>
<evidence type="ECO:0000256" key="5">
    <source>
        <dbReference type="ARBA" id="ARBA00023274"/>
    </source>
</evidence>
<keyword evidence="8" id="KW-1185">Reference proteome</keyword>
<feature type="compositionally biased region" description="Acidic residues" evidence="7">
    <location>
        <begin position="796"/>
        <end position="805"/>
    </location>
</feature>
<comment type="similarity">
    <text evidence="6">Belongs to the MPP10 family.</text>
</comment>
<feature type="compositionally biased region" description="Polar residues" evidence="7">
    <location>
        <begin position="225"/>
        <end position="238"/>
    </location>
</feature>
<evidence type="ECO:0000313" key="8">
    <source>
        <dbReference type="Proteomes" id="UP000492821"/>
    </source>
</evidence>
<dbReference type="GO" id="GO:0032040">
    <property type="term" value="C:small-subunit processome"/>
    <property type="evidence" value="ECO:0007669"/>
    <property type="project" value="TreeGrafter"/>
</dbReference>
<name>A0A7E4VF42_PANRE</name>
<keyword evidence="4" id="KW-0539">Nucleus</keyword>
<feature type="compositionally biased region" description="Basic and acidic residues" evidence="7">
    <location>
        <begin position="1213"/>
        <end position="1226"/>
    </location>
</feature>
<dbReference type="InterPro" id="IPR012173">
    <property type="entry name" value="Mpp10"/>
</dbReference>
<feature type="compositionally biased region" description="Acidic residues" evidence="7">
    <location>
        <begin position="550"/>
        <end position="569"/>
    </location>
</feature>
<feature type="region of interest" description="Disordered" evidence="7">
    <location>
        <begin position="730"/>
        <end position="776"/>
    </location>
</feature>
<evidence type="ECO:0000256" key="3">
    <source>
        <dbReference type="ARBA" id="ARBA00022552"/>
    </source>
</evidence>
<feature type="compositionally biased region" description="Low complexity" evidence="7">
    <location>
        <begin position="73"/>
        <end position="85"/>
    </location>
</feature>
<dbReference type="PANTHER" id="PTHR17039">
    <property type="entry name" value="U3 SMALL NUCLEOLAR RIBONUCLEOPROTEIN PROTEIN MPP10"/>
    <property type="match status" value="1"/>
</dbReference>
<evidence type="ECO:0000256" key="4">
    <source>
        <dbReference type="ARBA" id="ARBA00023242"/>
    </source>
</evidence>
<feature type="compositionally biased region" description="Acidic residues" evidence="7">
    <location>
        <begin position="398"/>
        <end position="412"/>
    </location>
</feature>
<keyword evidence="2" id="KW-0690">Ribosome biogenesis</keyword>
<feature type="region of interest" description="Disordered" evidence="7">
    <location>
        <begin position="840"/>
        <end position="860"/>
    </location>
</feature>